<evidence type="ECO:0000313" key="2">
    <source>
        <dbReference type="Proteomes" id="UP000054383"/>
    </source>
</evidence>
<sequence>MVEVKMFEGCLPGSAIVTSIDESRVSPTPAGEKMDLCLLDSRAVDQDPEPVWKRLVQSLERVDIPSAS</sequence>
<proteinExistence type="predicted"/>
<gene>
    <name evidence="1" type="ORF">PISL3812_06278</name>
</gene>
<keyword evidence="2" id="KW-1185">Reference proteome</keyword>
<dbReference type="EMBL" id="CVMT01000006">
    <property type="protein sequence ID" value="CRG89242.1"/>
    <property type="molecule type" value="Genomic_DNA"/>
</dbReference>
<accession>A0A0U1M1D8</accession>
<dbReference type="Proteomes" id="UP000054383">
    <property type="component" value="Unassembled WGS sequence"/>
</dbReference>
<name>A0A0U1M1D8_TALIS</name>
<dbReference type="AlphaFoldDB" id="A0A0U1M1D8"/>
<reference evidence="1 2" key="1">
    <citation type="submission" date="2015-04" db="EMBL/GenBank/DDBJ databases">
        <authorList>
            <person name="Syromyatnikov M.Y."/>
            <person name="Popov V.N."/>
        </authorList>
    </citation>
    <scope>NUCLEOTIDE SEQUENCE [LARGE SCALE GENOMIC DNA]</scope>
    <source>
        <strain evidence="1">WF-38-12</strain>
    </source>
</reference>
<organism evidence="1 2">
    <name type="scientific">Talaromyces islandicus</name>
    <name type="common">Penicillium islandicum</name>
    <dbReference type="NCBI Taxonomy" id="28573"/>
    <lineage>
        <taxon>Eukaryota</taxon>
        <taxon>Fungi</taxon>
        <taxon>Dikarya</taxon>
        <taxon>Ascomycota</taxon>
        <taxon>Pezizomycotina</taxon>
        <taxon>Eurotiomycetes</taxon>
        <taxon>Eurotiomycetidae</taxon>
        <taxon>Eurotiales</taxon>
        <taxon>Trichocomaceae</taxon>
        <taxon>Talaromyces</taxon>
        <taxon>Talaromyces sect. Islandici</taxon>
    </lineage>
</organism>
<evidence type="ECO:0000313" key="1">
    <source>
        <dbReference type="EMBL" id="CRG89242.1"/>
    </source>
</evidence>
<protein>
    <submittedName>
        <fullName evidence="1">Uncharacterized protein</fullName>
    </submittedName>
</protein>